<evidence type="ECO:0000256" key="1">
    <source>
        <dbReference type="SAM" id="MobiDB-lite"/>
    </source>
</evidence>
<evidence type="ECO:0000313" key="4">
    <source>
        <dbReference type="EMBL" id="SFV59124.1"/>
    </source>
</evidence>
<dbReference type="PANTHER" id="PTHR38730:SF1">
    <property type="entry name" value="SLL7028 PROTEIN"/>
    <property type="match status" value="1"/>
</dbReference>
<dbReference type="Pfam" id="PF09967">
    <property type="entry name" value="DUF2201"/>
    <property type="match status" value="1"/>
</dbReference>
<dbReference type="Pfam" id="PF13203">
    <property type="entry name" value="DUF2201_N"/>
    <property type="match status" value="1"/>
</dbReference>
<feature type="domain" description="Putative metallopeptidase" evidence="3">
    <location>
        <begin position="16"/>
        <end position="254"/>
    </location>
</feature>
<dbReference type="InterPro" id="IPR018698">
    <property type="entry name" value="VWA-like_dom"/>
</dbReference>
<dbReference type="AlphaFoldDB" id="A0A1W1C045"/>
<feature type="region of interest" description="Disordered" evidence="1">
    <location>
        <begin position="148"/>
        <end position="177"/>
    </location>
</feature>
<dbReference type="EMBL" id="FPHC01000050">
    <property type="protein sequence ID" value="SFV59124.1"/>
    <property type="molecule type" value="Genomic_DNA"/>
</dbReference>
<gene>
    <name evidence="4" type="ORF">MNB_SV-6-1246</name>
</gene>
<accession>A0A1W1C045</accession>
<feature type="domain" description="VWA-like" evidence="2">
    <location>
        <begin position="261"/>
        <end position="382"/>
    </location>
</feature>
<evidence type="ECO:0000259" key="3">
    <source>
        <dbReference type="Pfam" id="PF13203"/>
    </source>
</evidence>
<organism evidence="4">
    <name type="scientific">hydrothermal vent metagenome</name>
    <dbReference type="NCBI Taxonomy" id="652676"/>
    <lineage>
        <taxon>unclassified sequences</taxon>
        <taxon>metagenomes</taxon>
        <taxon>ecological metagenomes</taxon>
    </lineage>
</organism>
<feature type="compositionally biased region" description="Basic and acidic residues" evidence="1">
    <location>
        <begin position="168"/>
        <end position="177"/>
    </location>
</feature>
<name>A0A1W1C045_9ZZZZ</name>
<evidence type="ECO:0000259" key="2">
    <source>
        <dbReference type="Pfam" id="PF09967"/>
    </source>
</evidence>
<proteinExistence type="predicted"/>
<feature type="compositionally biased region" description="Acidic residues" evidence="1">
    <location>
        <begin position="148"/>
        <end position="167"/>
    </location>
</feature>
<dbReference type="InterPro" id="IPR025154">
    <property type="entry name" value="Put_metallopeptidase_dom"/>
</dbReference>
<protein>
    <submittedName>
        <fullName evidence="4">Sll7028 protein</fullName>
    </submittedName>
</protein>
<dbReference type="PANTHER" id="PTHR38730">
    <property type="entry name" value="SLL7028 PROTEIN"/>
    <property type="match status" value="1"/>
</dbReference>
<sequence length="383" mass="43899">MGAKVCISIGIEMRVEEKISKAKARLMMDHPYFGTIASSLDIQMSDDIESFYSDGSTLKYNTDYFEEAIVDDIEFALANGAMHTLLKHTQRSGVRNDKLWQLSTDYTINSMLLANGLSLPPRVDYQERFDGMYAEEIYEILKSEIDDDNITSDDERDSSDERGDEEPQIDRASESEEMRDISIDEQFLEQLHQKMDRQGTLPKDLKFVVPELSIHRVDWREELYRYIATHAKSSFSFMPPNMKYLYRGIYLPSLSSDLLRIVVAIDTSGSVDEELVATFVSEVDSITQQYPNYEIDIITADAKIQSHQLFLPGETLCYELSGRGGTDFRVVFDYIDREIDYPTLLLYFTDGMGSFPESEPPYDTIWVMPTEIDLPFGETVVIS</sequence>
<reference evidence="4" key="1">
    <citation type="submission" date="2016-10" db="EMBL/GenBank/DDBJ databases">
        <authorList>
            <person name="de Groot N.N."/>
        </authorList>
    </citation>
    <scope>NUCLEOTIDE SEQUENCE</scope>
</reference>